<comment type="subcellular location">
    <subcellularLocation>
        <location evidence="1">Cell membrane</location>
        <topology evidence="1">Single-pass membrane protein</topology>
    </subcellularLocation>
</comment>
<dbReference type="InterPro" id="IPR025713">
    <property type="entry name" value="MotB-like_N_dom"/>
</dbReference>
<sequence length="285" mass="29609">MSARAKRREFADEEDVHPDERWMASYMDMVTVLMCMFIVLFAMSTVDQDKYEQLANSLATGFGAVDAGMIDTAEGVVVPADLVDNEGESPTEVTHSADALDPVDAAAQALANAETAVAEVAKLDQLQAQITGNLAAAGVSDLVEFQITDRGLTLGLIGSETFFAPDSSDLTAAAAAVLDAAAPALVATGQKISVEGHADKHGQSATFATDWELSASRATQVLRRLVEQGGVAGEVISAVAFGSAQPASTGSTPADMAQNRRVDIVLLSNQPDSVRALIPEAASGN</sequence>
<name>A0A4R8URC4_9MICO</name>
<dbReference type="InterPro" id="IPR006665">
    <property type="entry name" value="OmpA-like"/>
</dbReference>
<accession>A0A4R8URC4</accession>
<dbReference type="SUPFAM" id="SSF103088">
    <property type="entry name" value="OmpA-like"/>
    <property type="match status" value="1"/>
</dbReference>
<evidence type="ECO:0000256" key="1">
    <source>
        <dbReference type="ARBA" id="ARBA00004162"/>
    </source>
</evidence>
<dbReference type="Pfam" id="PF13677">
    <property type="entry name" value="MotB_plug"/>
    <property type="match status" value="1"/>
</dbReference>
<evidence type="ECO:0000259" key="9">
    <source>
        <dbReference type="PROSITE" id="PS51123"/>
    </source>
</evidence>
<keyword evidence="3" id="KW-1003">Cell membrane</keyword>
<dbReference type="Gene3D" id="3.30.1330.60">
    <property type="entry name" value="OmpA-like domain"/>
    <property type="match status" value="1"/>
</dbReference>
<evidence type="ECO:0000256" key="3">
    <source>
        <dbReference type="ARBA" id="ARBA00022475"/>
    </source>
</evidence>
<keyword evidence="10" id="KW-0966">Cell projection</keyword>
<evidence type="ECO:0000313" key="11">
    <source>
        <dbReference type="Proteomes" id="UP000298173"/>
    </source>
</evidence>
<reference evidence="10 11" key="1">
    <citation type="submission" date="2019-03" db="EMBL/GenBank/DDBJ databases">
        <title>Genomics of glacier-inhabiting Cryobacterium strains.</title>
        <authorList>
            <person name="Liu Q."/>
            <person name="Xin Y.-H."/>
        </authorList>
    </citation>
    <scope>NUCLEOTIDE SEQUENCE [LARGE SCALE GENOMIC DNA]</scope>
    <source>
        <strain evidence="10 11">HLT2-23</strain>
    </source>
</reference>
<comment type="caution">
    <text evidence="10">The sequence shown here is derived from an EMBL/GenBank/DDBJ whole genome shotgun (WGS) entry which is preliminary data.</text>
</comment>
<dbReference type="RefSeq" id="WP_134504202.1">
    <property type="nucleotide sequence ID" value="NZ_SOEY01000030.1"/>
</dbReference>
<keyword evidence="10" id="KW-0282">Flagellum</keyword>
<dbReference type="InterPro" id="IPR050330">
    <property type="entry name" value="Bact_OuterMem_StrucFunc"/>
</dbReference>
<keyword evidence="10" id="KW-0969">Cilium</keyword>
<keyword evidence="6 7" id="KW-0472">Membrane</keyword>
<dbReference type="EMBL" id="SOEY01000030">
    <property type="protein sequence ID" value="TFB69653.1"/>
    <property type="molecule type" value="Genomic_DNA"/>
</dbReference>
<evidence type="ECO:0000256" key="4">
    <source>
        <dbReference type="ARBA" id="ARBA00022692"/>
    </source>
</evidence>
<keyword evidence="11" id="KW-1185">Reference proteome</keyword>
<dbReference type="InterPro" id="IPR036737">
    <property type="entry name" value="OmpA-like_sf"/>
</dbReference>
<dbReference type="GO" id="GO:0005886">
    <property type="term" value="C:plasma membrane"/>
    <property type="evidence" value="ECO:0007669"/>
    <property type="project" value="UniProtKB-SubCell"/>
</dbReference>
<evidence type="ECO:0000256" key="2">
    <source>
        <dbReference type="ARBA" id="ARBA00008914"/>
    </source>
</evidence>
<dbReference type="CDD" id="cd07185">
    <property type="entry name" value="OmpA_C-like"/>
    <property type="match status" value="1"/>
</dbReference>
<evidence type="ECO:0000256" key="8">
    <source>
        <dbReference type="SAM" id="Phobius"/>
    </source>
</evidence>
<gene>
    <name evidence="10" type="ORF">E3O06_15095</name>
</gene>
<dbReference type="PANTHER" id="PTHR30329">
    <property type="entry name" value="STATOR ELEMENT OF FLAGELLAR MOTOR COMPLEX"/>
    <property type="match status" value="1"/>
</dbReference>
<dbReference type="OrthoDB" id="9815217at2"/>
<evidence type="ECO:0000313" key="10">
    <source>
        <dbReference type="EMBL" id="TFB69653.1"/>
    </source>
</evidence>
<keyword evidence="4 8" id="KW-0812">Transmembrane</keyword>
<dbReference type="PANTHER" id="PTHR30329:SF21">
    <property type="entry name" value="LIPOPROTEIN YIAD-RELATED"/>
    <property type="match status" value="1"/>
</dbReference>
<evidence type="ECO:0000256" key="6">
    <source>
        <dbReference type="ARBA" id="ARBA00023136"/>
    </source>
</evidence>
<dbReference type="AlphaFoldDB" id="A0A4R8URC4"/>
<proteinExistence type="inferred from homology"/>
<comment type="similarity">
    <text evidence="2">Belongs to the MotB family.</text>
</comment>
<evidence type="ECO:0000256" key="5">
    <source>
        <dbReference type="ARBA" id="ARBA00022989"/>
    </source>
</evidence>
<feature type="transmembrane region" description="Helical" evidence="8">
    <location>
        <begin position="26"/>
        <end position="46"/>
    </location>
</feature>
<dbReference type="PROSITE" id="PS51123">
    <property type="entry name" value="OMPA_2"/>
    <property type="match status" value="1"/>
</dbReference>
<keyword evidence="5 8" id="KW-1133">Transmembrane helix</keyword>
<protein>
    <submittedName>
        <fullName evidence="10">Flagellar motor protein MotB</fullName>
    </submittedName>
</protein>
<organism evidence="10 11">
    <name type="scientific">Cryobacterium glaciale</name>
    <dbReference type="NCBI Taxonomy" id="1259145"/>
    <lineage>
        <taxon>Bacteria</taxon>
        <taxon>Bacillati</taxon>
        <taxon>Actinomycetota</taxon>
        <taxon>Actinomycetes</taxon>
        <taxon>Micrococcales</taxon>
        <taxon>Microbacteriaceae</taxon>
        <taxon>Cryobacterium</taxon>
    </lineage>
</organism>
<dbReference type="Pfam" id="PF00691">
    <property type="entry name" value="OmpA"/>
    <property type="match status" value="1"/>
</dbReference>
<dbReference type="Proteomes" id="UP000298173">
    <property type="component" value="Unassembled WGS sequence"/>
</dbReference>
<feature type="domain" description="OmpA-like" evidence="9">
    <location>
        <begin position="150"/>
        <end position="270"/>
    </location>
</feature>
<evidence type="ECO:0000256" key="7">
    <source>
        <dbReference type="PROSITE-ProRule" id="PRU00473"/>
    </source>
</evidence>